<name>A0A844FZ70_9BACT</name>
<gene>
    <name evidence="1" type="ORF">FYJ85_03065</name>
</gene>
<sequence>MKCYGVLYGKQAECPSCRLRRHCSKAGDPPLLAQNALPDELNDLVLAKYRRPTGNRFSRAEQDRRYTRADLLEVITFMAALDIRSLDLITRKLENPDLNLSDLAERRGVTRQAMHKLVKQRLARIPELAAVLTYRKHKNKTVTQSTTFMEEVCRIRRQTQESRLKRPKLASNCLRKLRSSRPSLLSSPMSILKGAVIWRADSPPSTP</sequence>
<dbReference type="EMBL" id="VUNS01000002">
    <property type="protein sequence ID" value="MST96024.1"/>
    <property type="molecule type" value="Genomic_DNA"/>
</dbReference>
<evidence type="ECO:0000313" key="2">
    <source>
        <dbReference type="Proteomes" id="UP000435649"/>
    </source>
</evidence>
<comment type="caution">
    <text evidence="1">The sequence shown here is derived from an EMBL/GenBank/DDBJ whole genome shotgun (WGS) entry which is preliminary data.</text>
</comment>
<keyword evidence="2" id="KW-1185">Reference proteome</keyword>
<organism evidence="1 2">
    <name type="scientific">Victivallis lenta</name>
    <dbReference type="NCBI Taxonomy" id="2606640"/>
    <lineage>
        <taxon>Bacteria</taxon>
        <taxon>Pseudomonadati</taxon>
        <taxon>Lentisphaerota</taxon>
        <taxon>Lentisphaeria</taxon>
        <taxon>Victivallales</taxon>
        <taxon>Victivallaceae</taxon>
        <taxon>Victivallis</taxon>
    </lineage>
</organism>
<evidence type="ECO:0000313" key="1">
    <source>
        <dbReference type="EMBL" id="MST96024.1"/>
    </source>
</evidence>
<reference evidence="1 2" key="1">
    <citation type="submission" date="2019-08" db="EMBL/GenBank/DDBJ databases">
        <title>In-depth cultivation of the pig gut microbiome towards novel bacterial diversity and tailored functional studies.</title>
        <authorList>
            <person name="Wylensek D."/>
            <person name="Hitch T.C.A."/>
            <person name="Clavel T."/>
        </authorList>
    </citation>
    <scope>NUCLEOTIDE SEQUENCE [LARGE SCALE GENOMIC DNA]</scope>
    <source>
        <strain evidence="1 2">BBE-744-WT-12</strain>
    </source>
</reference>
<dbReference type="Proteomes" id="UP000435649">
    <property type="component" value="Unassembled WGS sequence"/>
</dbReference>
<accession>A0A844FZ70</accession>
<dbReference type="AlphaFoldDB" id="A0A844FZ70"/>
<proteinExistence type="predicted"/>
<dbReference type="RefSeq" id="WP_106054861.1">
    <property type="nucleotide sequence ID" value="NZ_CALXOB010000031.1"/>
</dbReference>
<protein>
    <submittedName>
        <fullName evidence="1">Uncharacterized protein</fullName>
    </submittedName>
</protein>